<dbReference type="PIRSF" id="PIRSF015921">
    <property type="entry name" value="FA_sphinglp_des"/>
    <property type="match status" value="1"/>
</dbReference>
<feature type="domain" description="Fatty acid desaturase" evidence="3">
    <location>
        <begin position="70"/>
        <end position="332"/>
    </location>
</feature>
<evidence type="ECO:0000256" key="2">
    <source>
        <dbReference type="SAM" id="Phobius"/>
    </source>
</evidence>
<name>A0ABW5XHJ1_9MICO</name>
<feature type="transmembrane region" description="Helical" evidence="2">
    <location>
        <begin position="44"/>
        <end position="65"/>
    </location>
</feature>
<evidence type="ECO:0000313" key="5">
    <source>
        <dbReference type="Proteomes" id="UP001597391"/>
    </source>
</evidence>
<sequence length="370" mass="41434">MTTTTLLPAHPKSGTRRRGTAGTANYTRVIAEIKQAGLLNRTKGFYITLFIVLMVSLSGLIAGFFLLGDSWFQLLIAAGLGVVLTQISFITHEAAHRQVFSSGPANDRAGRILANAFVGISYQWWMNKHTKHHANPNTVGKDPDIERDTISFQVEDAVKQKGFSGWLTRRQGYLFFPLLTLEGLNLHKQSLAYLLTGEKVKNRGREITTIMIRLTVYTAVVFWFLPLGLAIAFLAVQLAVFGVYMGGSFAPNHKGMPLIDRLTTVDFFSRQVLTSRNIGARTTTGNWFLAMFYGGLNYQVEHHLFPSMPRPHLAAASKLVRQYCEEFKVPYTVATMRESYAQVITYLNKVGLSGRDPFECPMVTQLRPNF</sequence>
<evidence type="ECO:0000259" key="3">
    <source>
        <dbReference type="Pfam" id="PF00487"/>
    </source>
</evidence>
<dbReference type="Pfam" id="PF00487">
    <property type="entry name" value="FA_desaturase"/>
    <property type="match status" value="1"/>
</dbReference>
<reference evidence="5" key="1">
    <citation type="journal article" date="2019" name="Int. J. Syst. Evol. Microbiol.">
        <title>The Global Catalogue of Microorganisms (GCM) 10K type strain sequencing project: providing services to taxonomists for standard genome sequencing and annotation.</title>
        <authorList>
            <consortium name="The Broad Institute Genomics Platform"/>
            <consortium name="The Broad Institute Genome Sequencing Center for Infectious Disease"/>
            <person name="Wu L."/>
            <person name="Ma J."/>
        </authorList>
    </citation>
    <scope>NUCLEOTIDE SEQUENCE [LARGE SCALE GENOMIC DNA]</scope>
    <source>
        <strain evidence="5">KCTC 33576</strain>
    </source>
</reference>
<keyword evidence="2" id="KW-1133">Transmembrane helix</keyword>
<keyword evidence="5" id="KW-1185">Reference proteome</keyword>
<feature type="region of interest" description="Disordered" evidence="1">
    <location>
        <begin position="1"/>
        <end position="20"/>
    </location>
</feature>
<evidence type="ECO:0000256" key="1">
    <source>
        <dbReference type="SAM" id="MobiDB-lite"/>
    </source>
</evidence>
<dbReference type="PANTHER" id="PTHR19353">
    <property type="entry name" value="FATTY ACID DESATURASE 2"/>
    <property type="match status" value="1"/>
</dbReference>
<keyword evidence="2" id="KW-0812">Transmembrane</keyword>
<dbReference type="Proteomes" id="UP001597391">
    <property type="component" value="Unassembled WGS sequence"/>
</dbReference>
<comment type="caution">
    <text evidence="4">The sequence shown here is derived from an EMBL/GenBank/DDBJ whole genome shotgun (WGS) entry which is preliminary data.</text>
</comment>
<proteinExistence type="predicted"/>
<feature type="transmembrane region" description="Helical" evidence="2">
    <location>
        <begin position="71"/>
        <end position="90"/>
    </location>
</feature>
<dbReference type="CDD" id="cd03506">
    <property type="entry name" value="Delta6-FADS-like"/>
    <property type="match status" value="1"/>
</dbReference>
<evidence type="ECO:0000313" key="4">
    <source>
        <dbReference type="EMBL" id="MFD2840298.1"/>
    </source>
</evidence>
<protein>
    <submittedName>
        <fullName evidence="4">Fatty acid desaturase family protein</fullName>
    </submittedName>
</protein>
<organism evidence="4 5">
    <name type="scientific">Populibacterium corticicola</name>
    <dbReference type="NCBI Taxonomy" id="1812826"/>
    <lineage>
        <taxon>Bacteria</taxon>
        <taxon>Bacillati</taxon>
        <taxon>Actinomycetota</taxon>
        <taxon>Actinomycetes</taxon>
        <taxon>Micrococcales</taxon>
        <taxon>Jonesiaceae</taxon>
        <taxon>Populibacterium</taxon>
    </lineage>
</organism>
<accession>A0ABW5XHJ1</accession>
<dbReference type="RefSeq" id="WP_377466119.1">
    <property type="nucleotide sequence ID" value="NZ_JBHUOP010000003.1"/>
</dbReference>
<dbReference type="InterPro" id="IPR012171">
    <property type="entry name" value="Fatty_acid_desaturase"/>
</dbReference>
<gene>
    <name evidence="4" type="ORF">ACFSYH_06905</name>
</gene>
<dbReference type="EMBL" id="JBHUOP010000003">
    <property type="protein sequence ID" value="MFD2840298.1"/>
    <property type="molecule type" value="Genomic_DNA"/>
</dbReference>
<dbReference type="PANTHER" id="PTHR19353:SF19">
    <property type="entry name" value="DELTA(5) FATTY ACID DESATURASE C-RELATED"/>
    <property type="match status" value="1"/>
</dbReference>
<keyword evidence="2" id="KW-0472">Membrane</keyword>
<dbReference type="InterPro" id="IPR005804">
    <property type="entry name" value="FA_desaturase_dom"/>
</dbReference>